<dbReference type="Proteomes" id="UP001237207">
    <property type="component" value="Unassembled WGS sequence"/>
</dbReference>
<organism evidence="5 6">
    <name type="scientific">Oikeobacillus pervagus</name>
    <dbReference type="NCBI Taxonomy" id="1325931"/>
    <lineage>
        <taxon>Bacteria</taxon>
        <taxon>Bacillati</taxon>
        <taxon>Bacillota</taxon>
        <taxon>Bacilli</taxon>
        <taxon>Bacillales</taxon>
        <taxon>Bacillaceae</taxon>
        <taxon>Oikeobacillus</taxon>
    </lineage>
</organism>
<accession>A0AAJ1SZ82</accession>
<gene>
    <name evidence="5" type="ORF">J2S13_002017</name>
</gene>
<name>A0AAJ1SZ82_9BACI</name>
<keyword evidence="3" id="KW-0812">Transmembrane</keyword>
<feature type="transmembrane region" description="Helical" evidence="3">
    <location>
        <begin position="152"/>
        <end position="171"/>
    </location>
</feature>
<feature type="transmembrane region" description="Helical" evidence="3">
    <location>
        <begin position="241"/>
        <end position="262"/>
    </location>
</feature>
<feature type="transmembrane region" description="Helical" evidence="3">
    <location>
        <begin position="125"/>
        <end position="146"/>
    </location>
</feature>
<dbReference type="InterPro" id="IPR037185">
    <property type="entry name" value="EmrE-like"/>
</dbReference>
<evidence type="ECO:0000256" key="3">
    <source>
        <dbReference type="SAM" id="Phobius"/>
    </source>
</evidence>
<feature type="transmembrane region" description="Helical" evidence="3">
    <location>
        <begin position="92"/>
        <end position="113"/>
    </location>
</feature>
<evidence type="ECO:0000313" key="5">
    <source>
        <dbReference type="EMBL" id="MDQ0215599.1"/>
    </source>
</evidence>
<keyword evidence="3" id="KW-0472">Membrane</keyword>
<dbReference type="InterPro" id="IPR000620">
    <property type="entry name" value="EamA_dom"/>
</dbReference>
<dbReference type="SUPFAM" id="SSF103481">
    <property type="entry name" value="Multidrug resistance efflux transporter EmrE"/>
    <property type="match status" value="1"/>
</dbReference>
<proteinExistence type="inferred from homology"/>
<evidence type="ECO:0000259" key="4">
    <source>
        <dbReference type="Pfam" id="PF00892"/>
    </source>
</evidence>
<dbReference type="RefSeq" id="WP_307257597.1">
    <property type="nucleotide sequence ID" value="NZ_JAUSUC010000023.1"/>
</dbReference>
<evidence type="ECO:0000256" key="1">
    <source>
        <dbReference type="ARBA" id="ARBA00004127"/>
    </source>
</evidence>
<feature type="transmembrane region" description="Helical" evidence="3">
    <location>
        <begin position="215"/>
        <end position="234"/>
    </location>
</feature>
<feature type="domain" description="EamA" evidence="4">
    <location>
        <begin position="152"/>
        <end position="283"/>
    </location>
</feature>
<dbReference type="Pfam" id="PF00892">
    <property type="entry name" value="EamA"/>
    <property type="match status" value="1"/>
</dbReference>
<comment type="subcellular location">
    <subcellularLocation>
        <location evidence="1">Endomembrane system</location>
        <topology evidence="1">Multi-pass membrane protein</topology>
    </subcellularLocation>
</comment>
<feature type="transmembrane region" description="Helical" evidence="3">
    <location>
        <begin position="183"/>
        <end position="203"/>
    </location>
</feature>
<reference evidence="5" key="1">
    <citation type="submission" date="2023-07" db="EMBL/GenBank/DDBJ databases">
        <title>Genomic Encyclopedia of Type Strains, Phase IV (KMG-IV): sequencing the most valuable type-strain genomes for metagenomic binning, comparative biology and taxonomic classification.</title>
        <authorList>
            <person name="Goeker M."/>
        </authorList>
    </citation>
    <scope>NUCLEOTIDE SEQUENCE</scope>
    <source>
        <strain evidence="5">DSM 23947</strain>
    </source>
</reference>
<feature type="transmembrane region" description="Helical" evidence="3">
    <location>
        <begin position="37"/>
        <end position="56"/>
    </location>
</feature>
<keyword evidence="3" id="KW-1133">Transmembrane helix</keyword>
<dbReference type="GO" id="GO:0016020">
    <property type="term" value="C:membrane"/>
    <property type="evidence" value="ECO:0007669"/>
    <property type="project" value="InterPro"/>
</dbReference>
<protein>
    <submittedName>
        <fullName evidence="5">Drug/metabolite transporter (DMT)-like permease</fullName>
    </submittedName>
</protein>
<feature type="transmembrane region" description="Helical" evidence="3">
    <location>
        <begin position="68"/>
        <end position="86"/>
    </location>
</feature>
<feature type="transmembrane region" description="Helical" evidence="3">
    <location>
        <begin position="268"/>
        <end position="288"/>
    </location>
</feature>
<evidence type="ECO:0000313" key="6">
    <source>
        <dbReference type="Proteomes" id="UP001237207"/>
    </source>
</evidence>
<evidence type="ECO:0000256" key="2">
    <source>
        <dbReference type="ARBA" id="ARBA00007362"/>
    </source>
</evidence>
<dbReference type="AlphaFoldDB" id="A0AAJ1SZ82"/>
<sequence>MNQFRYSLFVLIGACSYGIHASIVKLTIAAGFTVGQVTGSQYLFGLAMLMAVYFFTKRVKMSWKDVSSLMTVGLLLSATGIFYGLSLARVPASIAVVMLFQFTWIGILIEAIYHRAMPSNQKLISVVFLWAGTLLAGGVGSTNFQWGEHLDGVVYGLLAAITFALFIFYSGKVAPGVPTIQRSVFITSGGLLLVLFYVSPILIVDGVLTTGLWKYGLLLGIFGTILPVVFFAIGTPKIDSGLATIVGAAELPAAIVAALFILGEAVSFLQMTGIMIILIGIAIPQIHFPTHRPKRSFSR</sequence>
<keyword evidence="6" id="KW-1185">Reference proteome</keyword>
<dbReference type="EMBL" id="JAUSUC010000023">
    <property type="protein sequence ID" value="MDQ0215599.1"/>
    <property type="molecule type" value="Genomic_DNA"/>
</dbReference>
<comment type="similarity">
    <text evidence="2">Belongs to the EamA transporter family.</text>
</comment>
<comment type="caution">
    <text evidence="5">The sequence shown here is derived from an EMBL/GenBank/DDBJ whole genome shotgun (WGS) entry which is preliminary data.</text>
</comment>